<dbReference type="EMBL" id="CP028349">
    <property type="protein sequence ID" value="AVV37339.1"/>
    <property type="molecule type" value="Genomic_DNA"/>
</dbReference>
<sequence>MDAVGQIVIGVFIAVATAYAALMRFYDEKWWEKKLHYFLSQTDAAYLLHRSIKYWSDKGQYLSDASLHPEFIMLNGQEEAELQKQFICSLAELDKFSYMGSLLTSEKSTKIIKRFQVSYRGVAKRLIANDKDKDALASGLDFSLTLLNELVEEAKEELKIKNGKRLAFFERFKG</sequence>
<evidence type="ECO:0000313" key="2">
    <source>
        <dbReference type="EMBL" id="AVV37339.1"/>
    </source>
</evidence>
<proteinExistence type="predicted"/>
<accession>A0AAN1NQ97</accession>
<protein>
    <recommendedName>
        <fullName evidence="4">DUF4760 domain-containing protein</fullName>
    </recommendedName>
</protein>
<evidence type="ECO:0000256" key="1">
    <source>
        <dbReference type="SAM" id="Phobius"/>
    </source>
</evidence>
<keyword evidence="1" id="KW-0472">Membrane</keyword>
<keyword evidence="1" id="KW-1133">Transmembrane helix</keyword>
<name>A0AAN1NQ97_9GAMM</name>
<evidence type="ECO:0000313" key="3">
    <source>
        <dbReference type="Proteomes" id="UP000241538"/>
    </source>
</evidence>
<dbReference type="Proteomes" id="UP000241538">
    <property type="component" value="Chromosome"/>
</dbReference>
<dbReference type="AlphaFoldDB" id="A0AAN1NQ97"/>
<evidence type="ECO:0008006" key="4">
    <source>
        <dbReference type="Google" id="ProtNLM"/>
    </source>
</evidence>
<reference evidence="2 3" key="1">
    <citation type="journal article" date="2018" name="Int J Genomics">
        <title>Comparative Genomics Analysis of Plasmid pPV989-94 from a Clinical Isolate of Pantoea vagans PV989.</title>
        <authorList>
            <person name="Xu L."/>
            <person name="Yin M."/>
            <person name="Zhu T."/>
            <person name="Lu J."/>
            <person name="Bao Q."/>
        </authorList>
    </citation>
    <scope>NUCLEOTIDE SEQUENCE [LARGE SCALE GENOMIC DNA]</scope>
    <source>
        <strain evidence="2 3">PV989</strain>
    </source>
</reference>
<dbReference type="RefSeq" id="WP_107319499.1">
    <property type="nucleotide sequence ID" value="NZ_CP028349.1"/>
</dbReference>
<organism evidence="2 3">
    <name type="scientific">Pantoea vagans</name>
    <dbReference type="NCBI Taxonomy" id="470934"/>
    <lineage>
        <taxon>Bacteria</taxon>
        <taxon>Pseudomonadati</taxon>
        <taxon>Pseudomonadota</taxon>
        <taxon>Gammaproteobacteria</taxon>
        <taxon>Enterobacterales</taxon>
        <taxon>Erwiniaceae</taxon>
        <taxon>Pantoea</taxon>
    </lineage>
</organism>
<gene>
    <name evidence="2" type="ORF">C9381_09140</name>
</gene>
<keyword evidence="1" id="KW-0812">Transmembrane</keyword>
<feature type="transmembrane region" description="Helical" evidence="1">
    <location>
        <begin position="6"/>
        <end position="26"/>
    </location>
</feature>